<name>A0AAU8II40_9BACL</name>
<dbReference type="AlphaFoldDB" id="A0AAU8II40"/>
<sequence length="135" mass="15340">MKKSDEVLFGTNTQQTPHQLISRKVQCHHDQSVDLETQPVYLSTHKHIESHFLTCFVSLVIARLLVRRLKGKYSIPVLMENLRKAACSHIEGNYYLFDYYDEVLADTGKAFGIDFGKKCLSLGAIKKILGKVKKG</sequence>
<reference evidence="1" key="1">
    <citation type="submission" date="2024-06" db="EMBL/GenBank/DDBJ databases">
        <authorList>
            <person name="Fan A."/>
            <person name="Zhang F.Y."/>
            <person name="Zhang L."/>
        </authorList>
    </citation>
    <scope>NUCLEOTIDE SEQUENCE</scope>
    <source>
        <strain evidence="1">Y61</strain>
    </source>
</reference>
<gene>
    <name evidence="1" type="ORF">ABNN70_06000</name>
</gene>
<accession>A0AAU8II40</accession>
<organism evidence="1">
    <name type="scientific">Sporolactobacillus sp. Y61</name>
    <dbReference type="NCBI Taxonomy" id="3160863"/>
    <lineage>
        <taxon>Bacteria</taxon>
        <taxon>Bacillati</taxon>
        <taxon>Bacillota</taxon>
        <taxon>Bacilli</taxon>
        <taxon>Bacillales</taxon>
        <taxon>Sporolactobacillaceae</taxon>
        <taxon>Sporolactobacillus</taxon>
    </lineage>
</organism>
<proteinExistence type="predicted"/>
<dbReference type="RefSeq" id="WP_353949096.1">
    <property type="nucleotide sequence ID" value="NZ_CP159510.1"/>
</dbReference>
<dbReference type="EMBL" id="CP159510">
    <property type="protein sequence ID" value="XCJ18012.1"/>
    <property type="molecule type" value="Genomic_DNA"/>
</dbReference>
<evidence type="ECO:0000313" key="1">
    <source>
        <dbReference type="EMBL" id="XCJ18012.1"/>
    </source>
</evidence>
<evidence type="ECO:0008006" key="2">
    <source>
        <dbReference type="Google" id="ProtNLM"/>
    </source>
</evidence>
<protein>
    <recommendedName>
        <fullName evidence="2">Transposase</fullName>
    </recommendedName>
</protein>